<dbReference type="EC" id="2.1.1.181" evidence="6"/>
<dbReference type="PANTHER" id="PTHR13393">
    <property type="entry name" value="SAM-DEPENDENT METHYLTRANSFERASE"/>
    <property type="match status" value="1"/>
</dbReference>
<evidence type="ECO:0000256" key="3">
    <source>
        <dbReference type="ARBA" id="ARBA00022603"/>
    </source>
</evidence>
<evidence type="ECO:0000256" key="5">
    <source>
        <dbReference type="ARBA" id="ARBA00022691"/>
    </source>
</evidence>
<dbReference type="GO" id="GO:0008168">
    <property type="term" value="F:methyltransferase activity"/>
    <property type="evidence" value="ECO:0007669"/>
    <property type="project" value="UniProtKB-KW"/>
</dbReference>
<dbReference type="PANTHER" id="PTHR13393:SF0">
    <property type="entry name" value="RNA N6-ADENOSINE-METHYLTRANSFERASE METTL16"/>
    <property type="match status" value="1"/>
</dbReference>
<evidence type="ECO:0000256" key="4">
    <source>
        <dbReference type="ARBA" id="ARBA00022679"/>
    </source>
</evidence>
<evidence type="ECO:0000313" key="8">
    <source>
        <dbReference type="Proteomes" id="UP000659697"/>
    </source>
</evidence>
<evidence type="ECO:0000256" key="1">
    <source>
        <dbReference type="ARBA" id="ARBA00022490"/>
    </source>
</evidence>
<dbReference type="InterPro" id="IPR002052">
    <property type="entry name" value="DNA_methylase_N6_adenine_CS"/>
</dbReference>
<dbReference type="Proteomes" id="UP000659697">
    <property type="component" value="Unassembled WGS sequence"/>
</dbReference>
<keyword evidence="5 6" id="KW-0949">S-adenosyl-L-methionine</keyword>
<comment type="function">
    <text evidence="6">Specifically methylates the adenine in position 1618 of 23S rRNA.</text>
</comment>
<sequence length="304" mass="33712">MPQKTKALHPRNPHQGRYDLSLLCKHYPALTNFIVLTPGGEQSIDFTQAAAVQALNAALLASYYQIKFWQLPDGYLCPPIPGRADYLHYAADLIAELHNDVDKVPQGKHIRMLDIGCGANCIYPILAARSFGWQVVGSEVDTQAQAIAQTIVNANPALKGLVKLRQQHDAKQLLTGIILADDYFDLIVCNPPFYGSAAEAQAVNQQKWQKLGKANQGRNFAGSNSELWCEGGELTFISKMIIESQAYAKQVGWFSSLVSQQKHHKLLVAQLIQQAKMSGPIDIRQIKMQQGQKTSLLLAWRYTA</sequence>
<keyword evidence="4 6" id="KW-0808">Transferase</keyword>
<keyword evidence="1 6" id="KW-0963">Cytoplasm</keyword>
<dbReference type="HAMAP" id="MF_01848">
    <property type="entry name" value="23SrRNA_methyltr_F"/>
    <property type="match status" value="1"/>
</dbReference>
<organism evidence="7 8">
    <name type="scientific">Alishewanella longhuensis</name>
    <dbReference type="NCBI Taxonomy" id="1091037"/>
    <lineage>
        <taxon>Bacteria</taxon>
        <taxon>Pseudomonadati</taxon>
        <taxon>Pseudomonadota</taxon>
        <taxon>Gammaproteobacteria</taxon>
        <taxon>Alteromonadales</taxon>
        <taxon>Alteromonadaceae</taxon>
        <taxon>Alishewanella</taxon>
    </lineage>
</organism>
<reference evidence="8" key="1">
    <citation type="journal article" date="2019" name="Int. J. Syst. Evol. Microbiol.">
        <title>The Global Catalogue of Microorganisms (GCM) 10K type strain sequencing project: providing services to taxonomists for standard genome sequencing and annotation.</title>
        <authorList>
            <consortium name="The Broad Institute Genomics Platform"/>
            <consortium name="The Broad Institute Genome Sequencing Center for Infectious Disease"/>
            <person name="Wu L."/>
            <person name="Ma J."/>
        </authorList>
    </citation>
    <scope>NUCLEOTIDE SEQUENCE [LARGE SCALE GENOMIC DNA]</scope>
    <source>
        <strain evidence="8">CGMCC 1.7003</strain>
    </source>
</reference>
<keyword evidence="2 6" id="KW-0698">rRNA processing</keyword>
<comment type="caution">
    <text evidence="7">The sequence shown here is derived from an EMBL/GenBank/DDBJ whole genome shotgun (WGS) entry which is preliminary data.</text>
</comment>
<dbReference type="PROSITE" id="PS00092">
    <property type="entry name" value="N6_MTASE"/>
    <property type="match status" value="1"/>
</dbReference>
<comment type="similarity">
    <text evidence="6">Belongs to the methyltransferase superfamily. METTL16/RlmF family.</text>
</comment>
<keyword evidence="8" id="KW-1185">Reference proteome</keyword>
<protein>
    <recommendedName>
        <fullName evidence="6">Ribosomal RNA large subunit methyltransferase F</fullName>
        <ecNumber evidence="6">2.1.1.181</ecNumber>
    </recommendedName>
    <alternativeName>
        <fullName evidence="6">23S rRNA mA1618 methyltransferase</fullName>
    </alternativeName>
    <alternativeName>
        <fullName evidence="6">rRNA adenine N-6-methyltransferase</fullName>
    </alternativeName>
</protein>
<name>A0ABQ3KUB7_9ALTE</name>
<accession>A0ABQ3KUB7</accession>
<dbReference type="EMBL" id="BNAO01000001">
    <property type="protein sequence ID" value="GHG58487.1"/>
    <property type="molecule type" value="Genomic_DNA"/>
</dbReference>
<gene>
    <name evidence="6 7" type="primary">rlmF</name>
    <name evidence="7" type="ORF">GCM10010919_00250</name>
</gene>
<comment type="subcellular location">
    <subcellularLocation>
        <location evidence="6">Cytoplasm</location>
    </subcellularLocation>
</comment>
<proteinExistence type="inferred from homology"/>
<dbReference type="CDD" id="cd02440">
    <property type="entry name" value="AdoMet_MTases"/>
    <property type="match status" value="1"/>
</dbReference>
<dbReference type="InterPro" id="IPR029063">
    <property type="entry name" value="SAM-dependent_MTases_sf"/>
</dbReference>
<evidence type="ECO:0000313" key="7">
    <source>
        <dbReference type="EMBL" id="GHG58487.1"/>
    </source>
</evidence>
<keyword evidence="3 6" id="KW-0489">Methyltransferase</keyword>
<dbReference type="Gene3D" id="3.40.50.150">
    <property type="entry name" value="Vaccinia Virus protein VP39"/>
    <property type="match status" value="1"/>
</dbReference>
<dbReference type="PIRSF" id="PIRSF029038">
    <property type="entry name" value="Mtase_YbiN_prd"/>
    <property type="match status" value="1"/>
</dbReference>
<dbReference type="NCBIfam" id="NF008725">
    <property type="entry name" value="PRK11727.1"/>
    <property type="match status" value="1"/>
</dbReference>
<dbReference type="GO" id="GO:0032259">
    <property type="term" value="P:methylation"/>
    <property type="evidence" value="ECO:0007669"/>
    <property type="project" value="UniProtKB-KW"/>
</dbReference>
<evidence type="ECO:0000256" key="6">
    <source>
        <dbReference type="HAMAP-Rule" id="MF_01848"/>
    </source>
</evidence>
<dbReference type="Pfam" id="PF05971">
    <property type="entry name" value="Methyltransf_10"/>
    <property type="match status" value="1"/>
</dbReference>
<dbReference type="RefSeq" id="WP_189429099.1">
    <property type="nucleotide sequence ID" value="NZ_BNAO01000001.1"/>
</dbReference>
<dbReference type="InterPro" id="IPR016909">
    <property type="entry name" value="rRNA_lsu_MeTfrase_F"/>
</dbReference>
<evidence type="ECO:0000256" key="2">
    <source>
        <dbReference type="ARBA" id="ARBA00022552"/>
    </source>
</evidence>
<dbReference type="SUPFAM" id="SSF53335">
    <property type="entry name" value="S-adenosyl-L-methionine-dependent methyltransferases"/>
    <property type="match status" value="1"/>
</dbReference>
<dbReference type="InterPro" id="IPR010286">
    <property type="entry name" value="METTL16/RlmF"/>
</dbReference>
<comment type="catalytic activity">
    <reaction evidence="6">
        <text>adenosine(1618) in 23S rRNA + S-adenosyl-L-methionine = N(6)-methyladenosine(1618) in 23S rRNA + S-adenosyl-L-homocysteine + H(+)</text>
        <dbReference type="Rhea" id="RHEA:16497"/>
        <dbReference type="Rhea" id="RHEA-COMP:10229"/>
        <dbReference type="Rhea" id="RHEA-COMP:10231"/>
        <dbReference type="ChEBI" id="CHEBI:15378"/>
        <dbReference type="ChEBI" id="CHEBI:57856"/>
        <dbReference type="ChEBI" id="CHEBI:59789"/>
        <dbReference type="ChEBI" id="CHEBI:74411"/>
        <dbReference type="ChEBI" id="CHEBI:74449"/>
        <dbReference type="EC" id="2.1.1.181"/>
    </reaction>
</comment>